<evidence type="ECO:0000313" key="1">
    <source>
        <dbReference type="Proteomes" id="UP000036681"/>
    </source>
</evidence>
<dbReference type="PANTHER" id="PTHR16797:SF4">
    <property type="entry name" value="40-KDA HUNTINGTIN-ASSOCIATED PROTEIN"/>
    <property type="match status" value="1"/>
</dbReference>
<protein>
    <submittedName>
        <fullName evidence="2">TPR_REGION domain-containing protein</fullName>
    </submittedName>
</protein>
<accession>A0A0M3IKY5</accession>
<dbReference type="GO" id="GO:0005769">
    <property type="term" value="C:early endosome"/>
    <property type="evidence" value="ECO:0007669"/>
    <property type="project" value="TreeGrafter"/>
</dbReference>
<name>A0A0M3IKY5_ASCLU</name>
<dbReference type="SUPFAM" id="SSF48452">
    <property type="entry name" value="TPR-like"/>
    <property type="match status" value="1"/>
</dbReference>
<dbReference type="Proteomes" id="UP000036681">
    <property type="component" value="Unplaced"/>
</dbReference>
<reference evidence="2" key="1">
    <citation type="submission" date="2017-02" db="UniProtKB">
        <authorList>
            <consortium name="WormBaseParasite"/>
        </authorList>
    </citation>
    <scope>IDENTIFICATION</scope>
</reference>
<sequence>MQDCYNKACKVILDHNGVWLAGLHSTELASTLCRLDKPELALKYFIRGARLLEVELMSRLAALKKLAECQSRLGLYSDALITIDELWTTHMKNSSDDPKLSAQSDLKVFAGCSDSLNHMQDCYNKACKVILDHNGVWLAGLHSTELASTLCRLDKPELALKYFIRGARLLEVELMSRLAALKKLAECQSRLGLYSDALITIDELWTTHMKNSSDDPKFGPGKELLKDCEIACVLLLLRTKCADMSPRHRLLLSMYVDEVATSSEGQERWQLEKPSPPPIRHEFPAKDSALNMEQFISLYDFVKALRTGNVRIAKKSFIRMESFLDDLCSNLAADMLSTVVHKGQL</sequence>
<dbReference type="Gene3D" id="1.25.40.10">
    <property type="entry name" value="Tetratricopeptide repeat domain"/>
    <property type="match status" value="1"/>
</dbReference>
<dbReference type="AlphaFoldDB" id="A0A0M3IKY5"/>
<keyword evidence="1" id="KW-1185">Reference proteome</keyword>
<proteinExistence type="predicted"/>
<evidence type="ECO:0000313" key="2">
    <source>
        <dbReference type="WBParaSite" id="ALUE_0001941301-mRNA-1"/>
    </source>
</evidence>
<dbReference type="InterPro" id="IPR039494">
    <property type="entry name" value="F8A"/>
</dbReference>
<dbReference type="GO" id="GO:0099518">
    <property type="term" value="P:vesicle cytoskeletal trafficking"/>
    <property type="evidence" value="ECO:0007669"/>
    <property type="project" value="TreeGrafter"/>
</dbReference>
<organism evidence="1 2">
    <name type="scientific">Ascaris lumbricoides</name>
    <name type="common">Giant roundworm</name>
    <dbReference type="NCBI Taxonomy" id="6252"/>
    <lineage>
        <taxon>Eukaryota</taxon>
        <taxon>Metazoa</taxon>
        <taxon>Ecdysozoa</taxon>
        <taxon>Nematoda</taxon>
        <taxon>Chromadorea</taxon>
        <taxon>Rhabditida</taxon>
        <taxon>Spirurina</taxon>
        <taxon>Ascaridomorpha</taxon>
        <taxon>Ascaridoidea</taxon>
        <taxon>Ascarididae</taxon>
        <taxon>Ascaris</taxon>
    </lineage>
</organism>
<dbReference type="PANTHER" id="PTHR16797">
    <property type="entry name" value="FACTOR VIII-ASSOCIATED GENE 1"/>
    <property type="match status" value="1"/>
</dbReference>
<dbReference type="InterPro" id="IPR011990">
    <property type="entry name" value="TPR-like_helical_dom_sf"/>
</dbReference>
<dbReference type="WBParaSite" id="ALUE_0001941301-mRNA-1">
    <property type="protein sequence ID" value="ALUE_0001941301-mRNA-1"/>
    <property type="gene ID" value="ALUE_0001941301"/>
</dbReference>